<evidence type="ECO:0000313" key="3">
    <source>
        <dbReference type="Proteomes" id="UP001589608"/>
    </source>
</evidence>
<evidence type="ECO:0000313" key="2">
    <source>
        <dbReference type="EMBL" id="MFB9447659.1"/>
    </source>
</evidence>
<feature type="signal peptide" evidence="1">
    <location>
        <begin position="1"/>
        <end position="23"/>
    </location>
</feature>
<keyword evidence="3" id="KW-1185">Reference proteome</keyword>
<sequence>MRTLFIAGVCTLLVGLAVTPAAAAPGPPEAGTPSNSWPAALQVVTDDDVNVAWSGDALRIADPAAVPSGRRSPVVSGLLVLAPHDLATAANQVRAFTTKATAGVDVEYRGRPAGGAWSEWTPAGTALAQDVVTVQIRVALTGETAAVNAVVLVAASVPPAPPAAGLAAAGNVSRVYATREGLVGATTANGHVIAARDHFVALPSRRGLAPKNTGDYTVRVCTTSGSRCEFAPVWDVGPWNTTDDYWNPAATRQSWKDLPQGRPEAQAAYQSGYNGGKDQFGRAVANPAGIDLGDGVFLDGLLLTDNSWVDVAYLWTGTGVRGVVGSGPLNIRAGAGTSFASKGYAATSAQVPIECWVTGQSVAGPYSTTTRWDRIGTGQYLSHAYISSTTGGSAPAC</sequence>
<gene>
    <name evidence="2" type="ORF">ACFFTR_31595</name>
</gene>
<proteinExistence type="predicted"/>
<dbReference type="EMBL" id="JBHMCA010000054">
    <property type="protein sequence ID" value="MFB9447659.1"/>
    <property type="molecule type" value="Genomic_DNA"/>
</dbReference>
<name>A0ABV5MFM0_9ACTN</name>
<evidence type="ECO:0008006" key="4">
    <source>
        <dbReference type="Google" id="ProtNLM"/>
    </source>
</evidence>
<dbReference type="Proteomes" id="UP001589608">
    <property type="component" value="Unassembled WGS sequence"/>
</dbReference>
<dbReference type="RefSeq" id="WP_223102574.1">
    <property type="nucleotide sequence ID" value="NZ_CP061913.1"/>
</dbReference>
<organism evidence="2 3">
    <name type="scientific">Dactylosporangium vinaceum</name>
    <dbReference type="NCBI Taxonomy" id="53362"/>
    <lineage>
        <taxon>Bacteria</taxon>
        <taxon>Bacillati</taxon>
        <taxon>Actinomycetota</taxon>
        <taxon>Actinomycetes</taxon>
        <taxon>Micromonosporales</taxon>
        <taxon>Micromonosporaceae</taxon>
        <taxon>Dactylosporangium</taxon>
    </lineage>
</organism>
<protein>
    <recommendedName>
        <fullName evidence="4">Secreted protein</fullName>
    </recommendedName>
</protein>
<keyword evidence="1" id="KW-0732">Signal</keyword>
<reference evidence="2 3" key="1">
    <citation type="submission" date="2024-09" db="EMBL/GenBank/DDBJ databases">
        <authorList>
            <person name="Sun Q."/>
            <person name="Mori K."/>
        </authorList>
    </citation>
    <scope>NUCLEOTIDE SEQUENCE [LARGE SCALE GENOMIC DNA]</scope>
    <source>
        <strain evidence="2 3">JCM 3307</strain>
    </source>
</reference>
<accession>A0ABV5MFM0</accession>
<evidence type="ECO:0000256" key="1">
    <source>
        <dbReference type="SAM" id="SignalP"/>
    </source>
</evidence>
<feature type="chain" id="PRO_5046201150" description="Secreted protein" evidence="1">
    <location>
        <begin position="24"/>
        <end position="397"/>
    </location>
</feature>
<comment type="caution">
    <text evidence="2">The sequence shown here is derived from an EMBL/GenBank/DDBJ whole genome shotgun (WGS) entry which is preliminary data.</text>
</comment>